<dbReference type="Pfam" id="PF10165">
    <property type="entry name" value="Ric8"/>
    <property type="match status" value="1"/>
</dbReference>
<proteinExistence type="inferred from homology"/>
<feature type="compositionally biased region" description="Basic and acidic residues" evidence="4">
    <location>
        <begin position="517"/>
        <end position="527"/>
    </location>
</feature>
<keyword evidence="3" id="KW-0143">Chaperone</keyword>
<dbReference type="GO" id="GO:0005085">
    <property type="term" value="F:guanyl-nucleotide exchange factor activity"/>
    <property type="evidence" value="ECO:0007669"/>
    <property type="project" value="UniProtKB-KW"/>
</dbReference>
<dbReference type="eggNOG" id="KOG4464">
    <property type="taxonomic scope" value="Eukaryota"/>
</dbReference>
<dbReference type="SUPFAM" id="SSF48371">
    <property type="entry name" value="ARM repeat"/>
    <property type="match status" value="1"/>
</dbReference>
<dbReference type="GO" id="GO:0007186">
    <property type="term" value="P:G protein-coupled receptor signaling pathway"/>
    <property type="evidence" value="ECO:0007669"/>
    <property type="project" value="TreeGrafter"/>
</dbReference>
<comment type="similarity">
    <text evidence="1">Belongs to the synembryn family.</text>
</comment>
<dbReference type="Proteomes" id="UP000030106">
    <property type="component" value="Unassembled WGS sequence"/>
</dbReference>
<dbReference type="EMBL" id="ANFO01000138">
    <property type="protein sequence ID" value="KGQ12141.1"/>
    <property type="molecule type" value="Genomic_DNA"/>
</dbReference>
<evidence type="ECO:0000256" key="3">
    <source>
        <dbReference type="ARBA" id="ARBA00023186"/>
    </source>
</evidence>
<feature type="region of interest" description="Disordered" evidence="4">
    <location>
        <begin position="511"/>
        <end position="535"/>
    </location>
</feature>
<name>A0A0A2VW86_BEABA</name>
<accession>A0A0A2VW86</accession>
<keyword evidence="2" id="KW-0344">Guanine-nucleotide releasing factor</keyword>
<dbReference type="AlphaFoldDB" id="A0A0A2VW86"/>
<comment type="caution">
    <text evidence="5">The sequence shown here is derived from an EMBL/GenBank/DDBJ whole genome shotgun (WGS) entry which is preliminary data.</text>
</comment>
<evidence type="ECO:0000256" key="2">
    <source>
        <dbReference type="ARBA" id="ARBA00022658"/>
    </source>
</evidence>
<dbReference type="GO" id="GO:0005737">
    <property type="term" value="C:cytoplasm"/>
    <property type="evidence" value="ECO:0007669"/>
    <property type="project" value="TreeGrafter"/>
</dbReference>
<dbReference type="OrthoDB" id="5585685at2759"/>
<dbReference type="PANTHER" id="PTHR12425:SF5">
    <property type="entry name" value="SYNEMBRYN"/>
    <property type="match status" value="1"/>
</dbReference>
<dbReference type="PANTHER" id="PTHR12425">
    <property type="entry name" value="SYNEMBRYN"/>
    <property type="match status" value="1"/>
</dbReference>
<evidence type="ECO:0000313" key="6">
    <source>
        <dbReference type="Proteomes" id="UP000030106"/>
    </source>
</evidence>
<sequence length="535" mass="59071">MGSAPTAPLAGYIDTGLSHLLDHLCCRSCHCLPAEAQHHAGASSRCGYGLRQVLFSFQQRLINSRLILFHTAKLDAVSKLVGKLTKDMGSLSMAPKGRRDRNHALEELKIYGRDPRNADPIFTKEGISMLLAYAFNDKAPSETSRGALRVLANSMVLKPETRQMFVNSGYATKACKRLDTDSWDDEFLLSRILFLSTYSDDKIKLSPLIKEHGLATSINANIGRHAKLKTASSLAAAGPMEEMALPETLKLLYNVTYFCPEEASAFEPSVPQIISILCDRKLPSSKVLNPPFGPLVNSLLYLDLAVKTSHSALFPSGEETKLGSKLIEILDRAMKEYSSQDLDATVTPVVKFLLEVYNLGSESVQKKLRDGLLPTSEDRQSVLGKGSSLSARLLKTSTDPLAPNLGPVISHLFFLMSNNDASKFVENVGYGYASGYLFRNNVPMPASAKVTFDATDEGGSQRPVNPITGQFIDREERDDLPPMTEEEKEREAERLFVLFERLKKNGVLSVQNPVEQAAREGKLRELRDDEVEELD</sequence>
<evidence type="ECO:0000313" key="5">
    <source>
        <dbReference type="EMBL" id="KGQ12141.1"/>
    </source>
</evidence>
<protein>
    <submittedName>
        <fullName evidence="5">Synembryn-A</fullName>
    </submittedName>
</protein>
<dbReference type="InterPro" id="IPR019318">
    <property type="entry name" value="Gua_nucleotide_exch_fac_Ric8"/>
</dbReference>
<evidence type="ECO:0000256" key="4">
    <source>
        <dbReference type="SAM" id="MobiDB-lite"/>
    </source>
</evidence>
<dbReference type="InterPro" id="IPR016024">
    <property type="entry name" value="ARM-type_fold"/>
</dbReference>
<evidence type="ECO:0000256" key="1">
    <source>
        <dbReference type="ARBA" id="ARBA00009049"/>
    </source>
</evidence>
<reference evidence="5 6" key="1">
    <citation type="submission" date="2012-10" db="EMBL/GenBank/DDBJ databases">
        <title>Genome sequencing and analysis of entomopathogenic fungi Beauveria bassiana D1-5.</title>
        <authorList>
            <person name="Li Q."/>
            <person name="Wang L."/>
            <person name="Zhang Z."/>
            <person name="Wang Q."/>
            <person name="Ren J."/>
            <person name="Wang M."/>
            <person name="Xu W."/>
            <person name="Wang J."/>
            <person name="Lu Y."/>
            <person name="Du Q."/>
            <person name="Sun Z."/>
        </authorList>
    </citation>
    <scope>NUCLEOTIDE SEQUENCE [LARGE SCALE GENOMIC DNA]</scope>
    <source>
        <strain evidence="5 6">D1-5</strain>
    </source>
</reference>
<gene>
    <name evidence="5" type="ORF">BBAD15_g2105</name>
</gene>
<dbReference type="GO" id="GO:0001965">
    <property type="term" value="F:G-protein alpha-subunit binding"/>
    <property type="evidence" value="ECO:0007669"/>
    <property type="project" value="TreeGrafter"/>
</dbReference>
<dbReference type="HOGENOM" id="CLU_015532_0_0_1"/>
<organism evidence="5 6">
    <name type="scientific">Beauveria bassiana D1-5</name>
    <dbReference type="NCBI Taxonomy" id="1245745"/>
    <lineage>
        <taxon>Eukaryota</taxon>
        <taxon>Fungi</taxon>
        <taxon>Dikarya</taxon>
        <taxon>Ascomycota</taxon>
        <taxon>Pezizomycotina</taxon>
        <taxon>Sordariomycetes</taxon>
        <taxon>Hypocreomycetidae</taxon>
        <taxon>Hypocreales</taxon>
        <taxon>Cordycipitaceae</taxon>
        <taxon>Beauveria</taxon>
    </lineage>
</organism>